<accession>A0A6J5AT25</accession>
<protein>
    <submittedName>
        <fullName evidence="2">4-sulfomuconolactone hydrolase</fullName>
        <ecNumber evidence="2">3.1.1.92</ecNumber>
    </submittedName>
</protein>
<proteinExistence type="predicted"/>
<sequence>MLDAMGFDHGVLVHGGAHGWDQRAMLDAIASAPDRLKGVGVLSADADVTELKRLDKAGVRGLRFTEVAGPNAAQDFAGRVGLKALHRLAPGMRQLGWHAVIWANASVFESETDTLRQLGLPIVIDHLGYFDVSKGVDDAAFQAVLALVADGAAWIKLTAFRNSKRQPELDDVRPFHQALVSANPERLLWGSDWPFLGMNTWRPDPAGLLNLLNQWVDDDAVRQRVLVTNPAALYGFE</sequence>
<dbReference type="Pfam" id="PF04909">
    <property type="entry name" value="Amidohydro_2"/>
    <property type="match status" value="1"/>
</dbReference>
<gene>
    <name evidence="2" type="ORF">LMG27174_02053</name>
</gene>
<dbReference type="AlphaFoldDB" id="A0A6J5AT25"/>
<dbReference type="EMBL" id="CADIJZ010000006">
    <property type="protein sequence ID" value="CAB3669080.1"/>
    <property type="molecule type" value="Genomic_DNA"/>
</dbReference>
<reference evidence="2 3" key="1">
    <citation type="submission" date="2020-04" db="EMBL/GenBank/DDBJ databases">
        <authorList>
            <person name="De Canck E."/>
        </authorList>
    </citation>
    <scope>NUCLEOTIDE SEQUENCE [LARGE SCALE GENOMIC DNA]</scope>
    <source>
        <strain evidence="2 3">LMG 27174</strain>
    </source>
</reference>
<dbReference type="PANTHER" id="PTHR35563:SF2">
    <property type="entry name" value="BARREL METAL-DEPENDENT HYDROLASE, PUTATIVE (AFU_ORTHOLOGUE AFUA_1G16240)-RELATED"/>
    <property type="match status" value="1"/>
</dbReference>
<evidence type="ECO:0000313" key="2">
    <source>
        <dbReference type="EMBL" id="CAB3669080.1"/>
    </source>
</evidence>
<dbReference type="InterPro" id="IPR032466">
    <property type="entry name" value="Metal_Hydrolase"/>
</dbReference>
<dbReference type="Gene3D" id="3.20.20.140">
    <property type="entry name" value="Metal-dependent hydrolases"/>
    <property type="match status" value="1"/>
</dbReference>
<keyword evidence="2" id="KW-0378">Hydrolase</keyword>
<dbReference type="GO" id="GO:0102998">
    <property type="term" value="F:4-sulfomuconolactone hydrolase activity"/>
    <property type="evidence" value="ECO:0007669"/>
    <property type="project" value="UniProtKB-EC"/>
</dbReference>
<dbReference type="PANTHER" id="PTHR35563">
    <property type="entry name" value="BARREL METAL-DEPENDENT HYDROLASE, PUTATIVE (AFU_ORTHOLOGUE AFUA_1G16240)-RELATED"/>
    <property type="match status" value="1"/>
</dbReference>
<dbReference type="InterPro" id="IPR006680">
    <property type="entry name" value="Amidohydro-rel"/>
</dbReference>
<dbReference type="InterPro" id="IPR052358">
    <property type="entry name" value="Aro_Compnd_Degr_Hydrolases"/>
</dbReference>
<evidence type="ECO:0000313" key="3">
    <source>
        <dbReference type="Proteomes" id="UP000494205"/>
    </source>
</evidence>
<dbReference type="SUPFAM" id="SSF51556">
    <property type="entry name" value="Metallo-dependent hydrolases"/>
    <property type="match status" value="1"/>
</dbReference>
<name>A0A6J5AT25_9BURK</name>
<organism evidence="2 3">
    <name type="scientific">Paraburkholderia rhynchosiae</name>
    <dbReference type="NCBI Taxonomy" id="487049"/>
    <lineage>
        <taxon>Bacteria</taxon>
        <taxon>Pseudomonadati</taxon>
        <taxon>Pseudomonadota</taxon>
        <taxon>Betaproteobacteria</taxon>
        <taxon>Burkholderiales</taxon>
        <taxon>Burkholderiaceae</taxon>
        <taxon>Paraburkholderia</taxon>
    </lineage>
</organism>
<dbReference type="EC" id="3.1.1.92" evidence="2"/>
<evidence type="ECO:0000259" key="1">
    <source>
        <dbReference type="Pfam" id="PF04909"/>
    </source>
</evidence>
<dbReference type="Proteomes" id="UP000494205">
    <property type="component" value="Unassembled WGS sequence"/>
</dbReference>
<feature type="domain" description="Amidohydrolase-related" evidence="1">
    <location>
        <begin position="4"/>
        <end position="236"/>
    </location>
</feature>